<reference evidence="3 4" key="1">
    <citation type="journal article" date="2019" name="Int. J. Syst. Evol. Microbiol.">
        <title>The Global Catalogue of Microorganisms (GCM) 10K type strain sequencing project: providing services to taxonomists for standard genome sequencing and annotation.</title>
        <authorList>
            <consortium name="The Broad Institute Genomics Platform"/>
            <consortium name="The Broad Institute Genome Sequencing Center for Infectious Disease"/>
            <person name="Wu L."/>
            <person name="Ma J."/>
        </authorList>
    </citation>
    <scope>NUCLEOTIDE SEQUENCE [LARGE SCALE GENOMIC DNA]</scope>
    <source>
        <strain evidence="3 4">CGMCC 1.10594</strain>
    </source>
</reference>
<accession>A0ABD6CVZ7</accession>
<evidence type="ECO:0000256" key="2">
    <source>
        <dbReference type="SAM" id="Phobius"/>
    </source>
</evidence>
<protein>
    <submittedName>
        <fullName evidence="3">Carboxypeptidase-like regulatory domain-containing protein</fullName>
    </submittedName>
</protein>
<keyword evidence="4" id="KW-1185">Reference proteome</keyword>
<gene>
    <name evidence="3" type="ORF">ACFSBJ_06330</name>
</gene>
<feature type="transmembrane region" description="Helical" evidence="2">
    <location>
        <begin position="551"/>
        <end position="572"/>
    </location>
</feature>
<keyword evidence="2" id="KW-0812">Transmembrane</keyword>
<feature type="compositionally biased region" description="Polar residues" evidence="1">
    <location>
        <begin position="44"/>
        <end position="59"/>
    </location>
</feature>
<name>A0ABD6CVZ7_9EURY</name>
<feature type="compositionally biased region" description="Low complexity" evidence="1">
    <location>
        <begin position="30"/>
        <end position="43"/>
    </location>
</feature>
<dbReference type="AlphaFoldDB" id="A0ABD6CVZ7"/>
<dbReference type="EMBL" id="JBHUDL010000009">
    <property type="protein sequence ID" value="MFD1633352.1"/>
    <property type="molecule type" value="Genomic_DNA"/>
</dbReference>
<comment type="caution">
    <text evidence="3">The sequence shown here is derived from an EMBL/GenBank/DDBJ whole genome shotgun (WGS) entry which is preliminary data.</text>
</comment>
<keyword evidence="2" id="KW-1133">Transmembrane helix</keyword>
<evidence type="ECO:0000313" key="3">
    <source>
        <dbReference type="EMBL" id="MFD1633352.1"/>
    </source>
</evidence>
<sequence>MTDTRQRAAVVIGVLLLVTPVVMPATTPVTAETTEPAADPTAAQMQSTNNSTTVHQNPDNVRARGNLTAVQSWLGDRIGTTLADCARRTDPAANGTCAALTEGGAYSSLAARYSNVARLTGDPGDDAASRVLNRTAEHQFAFVRAVVRYRSTLETYRRVRQQGRVRRAQALARRVSQQGDAVVAAGDRVISDYRILAGNSTIPVSRARSITSSTMSNASATTEEVRTASFNPPRLVLSRNVTPASFDDPAVVRGRLSDPDDGRPLSDRSIVVQTPEMTLRTETNANGTFNVTYRPTAAPVGNATVVVRYRPRDDSEYTPVENRTNVSVRPTEATLQLNETTSTVGFGDELRVRGRLGAGGVGAPNASVIVSVDGTPLATTETNETGRFVATGQVPAAVPSGSSSLTVSLAPGDRALRADPVSRSVEVERTTPRLFAGTERLDADTARIFGAMRVGTTRVSNASLEIRRDGNPITTVSLSDEGTFERNVSLLDLPANGTAVLTVVYDPPGGNLEPVELRAGVGPVSTGLPEIPPASEVVADRIQPLLRLDPVPFAVGSLAVLLIFLVASGAALRGRGRLRFGGMSRRIGAVGSLLGHDSGSAGTDWPAEMPSPATERGGDGDTADADVDQEETFMQAAHSRFNDGRTDDAVIVAYGAVRHHLQSRLGVDPSLTHWELLTVHRDALADDQREALERLTAAYESAAFSPARSTVETAHAALDSAAHVLGRERVSDRTSHADD</sequence>
<dbReference type="Proteomes" id="UP001597075">
    <property type="component" value="Unassembled WGS sequence"/>
</dbReference>
<organism evidence="3 4">
    <name type="scientific">Haloplanus ruber</name>
    <dbReference type="NCBI Taxonomy" id="869892"/>
    <lineage>
        <taxon>Archaea</taxon>
        <taxon>Methanobacteriati</taxon>
        <taxon>Methanobacteriota</taxon>
        <taxon>Stenosarchaea group</taxon>
        <taxon>Halobacteria</taxon>
        <taxon>Halobacteriales</taxon>
        <taxon>Haloferacaceae</taxon>
        <taxon>Haloplanus</taxon>
    </lineage>
</organism>
<evidence type="ECO:0000256" key="1">
    <source>
        <dbReference type="SAM" id="MobiDB-lite"/>
    </source>
</evidence>
<proteinExistence type="predicted"/>
<feature type="region of interest" description="Disordered" evidence="1">
    <location>
        <begin position="30"/>
        <end position="61"/>
    </location>
</feature>
<feature type="region of interest" description="Disordered" evidence="1">
    <location>
        <begin position="598"/>
        <end position="625"/>
    </location>
</feature>
<keyword evidence="2" id="KW-0472">Membrane</keyword>
<evidence type="ECO:0000313" key="4">
    <source>
        <dbReference type="Proteomes" id="UP001597075"/>
    </source>
</evidence>
<dbReference type="RefSeq" id="WP_256405759.1">
    <property type="nucleotide sequence ID" value="NZ_CP187151.1"/>
</dbReference>